<keyword evidence="3" id="KW-1185">Reference proteome</keyword>
<dbReference type="InterPro" id="IPR014263">
    <property type="entry name" value="Methanolan_biosynth_EpsI"/>
</dbReference>
<dbReference type="RefSeq" id="WP_343827290.1">
    <property type="nucleotide sequence ID" value="NZ_BAAAFE010000003.1"/>
</dbReference>
<dbReference type="Proteomes" id="UP001500738">
    <property type="component" value="Unassembled WGS sequence"/>
</dbReference>
<dbReference type="Pfam" id="PF11984">
    <property type="entry name" value="DUF3485"/>
    <property type="match status" value="1"/>
</dbReference>
<dbReference type="PROSITE" id="PS51318">
    <property type="entry name" value="TAT"/>
    <property type="match status" value="1"/>
</dbReference>
<evidence type="ECO:0000259" key="1">
    <source>
        <dbReference type="Pfam" id="PF11984"/>
    </source>
</evidence>
<proteinExistence type="predicted"/>
<evidence type="ECO:0000313" key="2">
    <source>
        <dbReference type="EMBL" id="GAA0861771.1"/>
    </source>
</evidence>
<comment type="caution">
    <text evidence="2">The sequence shown here is derived from an EMBL/GenBank/DDBJ whole genome shotgun (WGS) entry which is preliminary data.</text>
</comment>
<organism evidence="2 3">
    <name type="scientific">Sphingopyxis soli</name>
    <dbReference type="NCBI Taxonomy" id="592051"/>
    <lineage>
        <taxon>Bacteria</taxon>
        <taxon>Pseudomonadati</taxon>
        <taxon>Pseudomonadota</taxon>
        <taxon>Alphaproteobacteria</taxon>
        <taxon>Sphingomonadales</taxon>
        <taxon>Sphingomonadaceae</taxon>
        <taxon>Sphingopyxis</taxon>
    </lineage>
</organism>
<accession>A0ABP3X7V4</accession>
<sequence length="235" mass="25617">MNRRTIFSPGEGADSRTIDRRGVLIGLGLAGAAAFSYLNMPKALAAPIAKDRFNRMIPETAGGWKSRKSSELVTAAPDPLSDKLYQNLETRIYEGDGLPTMMLLLAYSSVQQNDVQVHRPEVCYPAAGFPIVSSKAVSLDFDGRRIAARKLIADRGGPKEEILYWVRVGRDFPVGWAEQRLSMALANVGGVSPDGLLFRVSTIEGASGYSPDALEKFLQAFARACSGEFRDNVLF</sequence>
<dbReference type="InterPro" id="IPR006311">
    <property type="entry name" value="TAT_signal"/>
</dbReference>
<feature type="domain" description="Methanolan biosynthesis EpsI" evidence="1">
    <location>
        <begin position="24"/>
        <end position="224"/>
    </location>
</feature>
<protein>
    <recommendedName>
        <fullName evidence="1">Methanolan biosynthesis EpsI domain-containing protein</fullName>
    </recommendedName>
</protein>
<dbReference type="NCBIfam" id="TIGR02914">
    <property type="entry name" value="EpsI_fam"/>
    <property type="match status" value="1"/>
</dbReference>
<gene>
    <name evidence="2" type="ORF">GCM10009115_05710</name>
</gene>
<reference evidence="3" key="1">
    <citation type="journal article" date="2019" name="Int. J. Syst. Evol. Microbiol.">
        <title>The Global Catalogue of Microorganisms (GCM) 10K type strain sequencing project: providing services to taxonomists for standard genome sequencing and annotation.</title>
        <authorList>
            <consortium name="The Broad Institute Genomics Platform"/>
            <consortium name="The Broad Institute Genome Sequencing Center for Infectious Disease"/>
            <person name="Wu L."/>
            <person name="Ma J."/>
        </authorList>
    </citation>
    <scope>NUCLEOTIDE SEQUENCE [LARGE SCALE GENOMIC DNA]</scope>
    <source>
        <strain evidence="3">JCM 15910</strain>
    </source>
</reference>
<name>A0ABP3X7V4_9SPHN</name>
<dbReference type="EMBL" id="BAAAFE010000003">
    <property type="protein sequence ID" value="GAA0861771.1"/>
    <property type="molecule type" value="Genomic_DNA"/>
</dbReference>
<evidence type="ECO:0000313" key="3">
    <source>
        <dbReference type="Proteomes" id="UP001500738"/>
    </source>
</evidence>